<organism evidence="2">
    <name type="scientific">marine sediment metagenome</name>
    <dbReference type="NCBI Taxonomy" id="412755"/>
    <lineage>
        <taxon>unclassified sequences</taxon>
        <taxon>metagenomes</taxon>
        <taxon>ecological metagenomes</taxon>
    </lineage>
</organism>
<dbReference type="EMBL" id="BARS01029434">
    <property type="protein sequence ID" value="GAG04464.1"/>
    <property type="molecule type" value="Genomic_DNA"/>
</dbReference>
<feature type="transmembrane region" description="Helical" evidence="1">
    <location>
        <begin position="15"/>
        <end position="36"/>
    </location>
</feature>
<keyword evidence="1" id="KW-0472">Membrane</keyword>
<feature type="non-terminal residue" evidence="2">
    <location>
        <position position="1"/>
    </location>
</feature>
<evidence type="ECO:0000256" key="1">
    <source>
        <dbReference type="SAM" id="Phobius"/>
    </source>
</evidence>
<accession>X0UFH4</accession>
<keyword evidence="1" id="KW-1133">Transmembrane helix</keyword>
<sequence length="66" mass="6941">TLQEAPGGGLGSPNLLYTVLIISFAGLSLTAIVGAFRRLPWQVAVMGLSFIALFGWVLPRLAQAAE</sequence>
<feature type="transmembrane region" description="Helical" evidence="1">
    <location>
        <begin position="43"/>
        <end position="62"/>
    </location>
</feature>
<dbReference type="AlphaFoldDB" id="X0UFH4"/>
<evidence type="ECO:0000313" key="2">
    <source>
        <dbReference type="EMBL" id="GAG04464.1"/>
    </source>
</evidence>
<gene>
    <name evidence="2" type="ORF">S01H1_46003</name>
</gene>
<reference evidence="2" key="1">
    <citation type="journal article" date="2014" name="Front. Microbiol.">
        <title>High frequency of phylogenetically diverse reductive dehalogenase-homologous genes in deep subseafloor sedimentary metagenomes.</title>
        <authorList>
            <person name="Kawai M."/>
            <person name="Futagami T."/>
            <person name="Toyoda A."/>
            <person name="Takaki Y."/>
            <person name="Nishi S."/>
            <person name="Hori S."/>
            <person name="Arai W."/>
            <person name="Tsubouchi T."/>
            <person name="Morono Y."/>
            <person name="Uchiyama I."/>
            <person name="Ito T."/>
            <person name="Fujiyama A."/>
            <person name="Inagaki F."/>
            <person name="Takami H."/>
        </authorList>
    </citation>
    <scope>NUCLEOTIDE SEQUENCE</scope>
    <source>
        <strain evidence="2">Expedition CK06-06</strain>
    </source>
</reference>
<name>X0UFH4_9ZZZZ</name>
<protein>
    <submittedName>
        <fullName evidence="2">Uncharacterized protein</fullName>
    </submittedName>
</protein>
<comment type="caution">
    <text evidence="2">The sequence shown here is derived from an EMBL/GenBank/DDBJ whole genome shotgun (WGS) entry which is preliminary data.</text>
</comment>
<keyword evidence="1" id="KW-0812">Transmembrane</keyword>
<proteinExistence type="predicted"/>